<dbReference type="Pfam" id="PF02770">
    <property type="entry name" value="Acyl-CoA_dh_M"/>
    <property type="match status" value="1"/>
</dbReference>
<dbReference type="CDD" id="cd05154">
    <property type="entry name" value="ACAD10_11_N-like"/>
    <property type="match status" value="1"/>
</dbReference>
<dbReference type="InterPro" id="IPR046373">
    <property type="entry name" value="Acyl-CoA_Oxase/DH_mid-dom_sf"/>
</dbReference>
<feature type="domain" description="Acyl-CoA oxidase/dehydrogenase middle" evidence="12">
    <location>
        <begin position="532"/>
        <end position="634"/>
    </location>
</feature>
<comment type="similarity">
    <text evidence="3">Belongs to the acyl-CoA dehydrogenase family.</text>
</comment>
<protein>
    <recommendedName>
        <fullName evidence="14">Acyl-CoA dehydrogenase</fullName>
    </recommendedName>
</protein>
<dbReference type="InterPro" id="IPR037069">
    <property type="entry name" value="AcylCoA_DH/ox_N_sf"/>
</dbReference>
<organism evidence="13">
    <name type="scientific">Picocystis salinarum</name>
    <dbReference type="NCBI Taxonomy" id="88271"/>
    <lineage>
        <taxon>Eukaryota</taxon>
        <taxon>Viridiplantae</taxon>
        <taxon>Chlorophyta</taxon>
        <taxon>Picocystophyceae</taxon>
        <taxon>Picocystales</taxon>
        <taxon>Picocystaceae</taxon>
        <taxon>Picocystis</taxon>
    </lineage>
</organism>
<evidence type="ECO:0008006" key="14">
    <source>
        <dbReference type="Google" id="ProtNLM"/>
    </source>
</evidence>
<keyword evidence="9" id="KW-0576">Peroxisome</keyword>
<comment type="cofactor">
    <cofactor evidence="1">
        <name>FAD</name>
        <dbReference type="ChEBI" id="CHEBI:57692"/>
    </cofactor>
</comment>
<keyword evidence="4" id="KW-0285">Flavoprotein</keyword>
<evidence type="ECO:0000256" key="3">
    <source>
        <dbReference type="ARBA" id="ARBA00009347"/>
    </source>
</evidence>
<keyword evidence="5" id="KW-0274">FAD</keyword>
<proteinExistence type="inferred from homology"/>
<dbReference type="SUPFAM" id="SSF56112">
    <property type="entry name" value="Protein kinase-like (PK-like)"/>
    <property type="match status" value="1"/>
</dbReference>
<dbReference type="PANTHER" id="PTHR48083">
    <property type="entry name" value="MEDIUM-CHAIN SPECIFIC ACYL-COA DEHYDROGENASE, MITOCHONDRIAL-RELATED"/>
    <property type="match status" value="1"/>
</dbReference>
<evidence type="ECO:0000259" key="12">
    <source>
        <dbReference type="Pfam" id="PF02770"/>
    </source>
</evidence>
<dbReference type="PANTHER" id="PTHR48083:SF13">
    <property type="entry name" value="ACYL-COA DEHYDROGENASE FAMILY MEMBER 11"/>
    <property type="match status" value="1"/>
</dbReference>
<dbReference type="GO" id="GO:0003995">
    <property type="term" value="F:acyl-CoA dehydrogenase activity"/>
    <property type="evidence" value="ECO:0007669"/>
    <property type="project" value="TreeGrafter"/>
</dbReference>
<feature type="domain" description="Aminoglycoside phosphotransferase" evidence="11">
    <location>
        <begin position="68"/>
        <end position="280"/>
    </location>
</feature>
<dbReference type="InterPro" id="IPR050741">
    <property type="entry name" value="Acyl-CoA_dehydrogenase"/>
</dbReference>
<dbReference type="InterPro" id="IPR009100">
    <property type="entry name" value="AcylCoA_DH/oxidase_NM_dom_sf"/>
</dbReference>
<dbReference type="Gene3D" id="2.40.110.10">
    <property type="entry name" value="Butyryl-CoA Dehydrogenase, subunit A, domain 2"/>
    <property type="match status" value="1"/>
</dbReference>
<dbReference type="Pfam" id="PF00441">
    <property type="entry name" value="Acyl-CoA_dh_1"/>
    <property type="match status" value="1"/>
</dbReference>
<dbReference type="InterPro" id="IPR006091">
    <property type="entry name" value="Acyl-CoA_Oxase/DH_mid-dom"/>
</dbReference>
<dbReference type="Pfam" id="PF01636">
    <property type="entry name" value="APH"/>
    <property type="match status" value="1"/>
</dbReference>
<evidence type="ECO:0000259" key="11">
    <source>
        <dbReference type="Pfam" id="PF01636"/>
    </source>
</evidence>
<evidence type="ECO:0000256" key="9">
    <source>
        <dbReference type="ARBA" id="ARBA00023140"/>
    </source>
</evidence>
<evidence type="ECO:0000256" key="5">
    <source>
        <dbReference type="ARBA" id="ARBA00022827"/>
    </source>
</evidence>
<dbReference type="InterPro" id="IPR041726">
    <property type="entry name" value="ACAD10_11_N"/>
</dbReference>
<evidence type="ECO:0000256" key="6">
    <source>
        <dbReference type="ARBA" id="ARBA00022832"/>
    </source>
</evidence>
<feature type="domain" description="Acyl-CoA dehydrogenase/oxidase C-terminal" evidence="10">
    <location>
        <begin position="647"/>
        <end position="795"/>
    </location>
</feature>
<dbReference type="GO" id="GO:0050660">
    <property type="term" value="F:flavin adenine dinucleotide binding"/>
    <property type="evidence" value="ECO:0007669"/>
    <property type="project" value="InterPro"/>
</dbReference>
<dbReference type="SUPFAM" id="SSF47203">
    <property type="entry name" value="Acyl-CoA dehydrogenase C-terminal domain-like"/>
    <property type="match status" value="1"/>
</dbReference>
<evidence type="ECO:0000256" key="8">
    <source>
        <dbReference type="ARBA" id="ARBA00023098"/>
    </source>
</evidence>
<accession>A0A7S3UDI6</accession>
<dbReference type="Gene3D" id="3.30.200.20">
    <property type="entry name" value="Phosphorylase Kinase, domain 1"/>
    <property type="match status" value="1"/>
</dbReference>
<dbReference type="InterPro" id="IPR036250">
    <property type="entry name" value="AcylCo_DH-like_C"/>
</dbReference>
<evidence type="ECO:0000256" key="4">
    <source>
        <dbReference type="ARBA" id="ARBA00022630"/>
    </source>
</evidence>
<dbReference type="Gene3D" id="3.90.1200.10">
    <property type="match status" value="1"/>
</dbReference>
<dbReference type="SUPFAM" id="SSF56645">
    <property type="entry name" value="Acyl-CoA dehydrogenase NM domain-like"/>
    <property type="match status" value="1"/>
</dbReference>
<name>A0A7S3UDI6_9CHLO</name>
<keyword evidence="8" id="KW-0443">Lipid metabolism</keyword>
<gene>
    <name evidence="13" type="ORF">PSAL00342_LOCUS2366</name>
</gene>
<dbReference type="AlphaFoldDB" id="A0A7S3UDI6"/>
<keyword evidence="7" id="KW-0560">Oxidoreductase</keyword>
<dbReference type="InterPro" id="IPR011009">
    <property type="entry name" value="Kinase-like_dom_sf"/>
</dbReference>
<dbReference type="EMBL" id="HBIS01002655">
    <property type="protein sequence ID" value="CAE0608549.1"/>
    <property type="molecule type" value="Transcribed_RNA"/>
</dbReference>
<dbReference type="GO" id="GO:0005777">
    <property type="term" value="C:peroxisome"/>
    <property type="evidence" value="ECO:0007669"/>
    <property type="project" value="UniProtKB-SubCell"/>
</dbReference>
<dbReference type="Gene3D" id="1.10.540.10">
    <property type="entry name" value="Acyl-CoA dehydrogenase/oxidase, N-terminal domain"/>
    <property type="match status" value="1"/>
</dbReference>
<evidence type="ECO:0000256" key="7">
    <source>
        <dbReference type="ARBA" id="ARBA00023002"/>
    </source>
</evidence>
<evidence type="ECO:0000313" key="13">
    <source>
        <dbReference type="EMBL" id="CAE0608549.1"/>
    </source>
</evidence>
<comment type="subcellular location">
    <subcellularLocation>
        <location evidence="2">Peroxisome</location>
    </subcellularLocation>
</comment>
<evidence type="ECO:0000256" key="1">
    <source>
        <dbReference type="ARBA" id="ARBA00001974"/>
    </source>
</evidence>
<dbReference type="GO" id="GO:0033539">
    <property type="term" value="P:fatty acid beta-oxidation using acyl-CoA dehydrogenase"/>
    <property type="evidence" value="ECO:0007669"/>
    <property type="project" value="TreeGrafter"/>
</dbReference>
<dbReference type="InterPro" id="IPR002575">
    <property type="entry name" value="Aminoglycoside_PTrfase"/>
</dbReference>
<reference evidence="13" key="1">
    <citation type="submission" date="2021-01" db="EMBL/GenBank/DDBJ databases">
        <authorList>
            <person name="Corre E."/>
            <person name="Pelletier E."/>
            <person name="Niang G."/>
            <person name="Scheremetjew M."/>
            <person name="Finn R."/>
            <person name="Kale V."/>
            <person name="Holt S."/>
            <person name="Cochrane G."/>
            <person name="Meng A."/>
            <person name="Brown T."/>
            <person name="Cohen L."/>
        </authorList>
    </citation>
    <scope>NUCLEOTIDE SEQUENCE</scope>
    <source>
        <strain evidence="13">CCMP1897</strain>
    </source>
</reference>
<dbReference type="Gene3D" id="1.20.140.10">
    <property type="entry name" value="Butyryl-CoA Dehydrogenase, subunit A, domain 3"/>
    <property type="match status" value="1"/>
</dbReference>
<keyword evidence="6" id="KW-0276">Fatty acid metabolism</keyword>
<dbReference type="InterPro" id="IPR009075">
    <property type="entry name" value="AcylCo_DH/oxidase_C"/>
</dbReference>
<evidence type="ECO:0000256" key="2">
    <source>
        <dbReference type="ARBA" id="ARBA00004275"/>
    </source>
</evidence>
<sequence>MASTPRLAIDEVRLRSYRGGGEEEVDSTDRNNGSGEVADVWMREQTKLKEYLLSLPLDLDVQSEWQVLQFNHGQSNPTYLVICDGRKLVVRKQPPGKLLQSAHAVHREYRVMKALQETRVPVPRVLSICKDVNVIGTEFFVMEYVQGRIFQDVGLPHLSAEERRRVYHAKAKVLASLHSLDVDCIGLGDYGPRHDYCLRQIRRWKKQYLASVSDRHQDMLDLARWLEENCTGSSSKVCLLHGDYRLDNILFQEEGTEALAVVDWELSTLGDPWSDVAYMCLGYHLLKVPGLPFLPKPLPQGIPTEAELLEHYCQLAGREVPTKKEWVFYLGLGLFRVCSIVAGVGARAAKGNASAANAAELGASANKLASYALRLVMSVQKSPAPASSLVSRADASMHLRLKLEHFMKSKVYPAEQTLYAHALTEERWTIHPLMENLKQEAQRSGLWNLWMPADTAEGLSKLGLEEKWIGPRLTNEEYAPLCEMMGRSIWGPEVFNCNAPDTGNMEILARYGTRAQQHRWLIPLLQGRIRSCFGMTEPQVASSDATNISSVIRIQGNKCLVEGTKWWTSGAMDPRCKLCIFMGKSDKESTLIHKQQSMVLVPMDSSGVRVVRPLTVFGYDDAPHGHAEVEFKDVLLDAEDAILLGAGRGFEIAQGRLGPGRLHHCMRLIGMAERSLELMVERGRSRVAFGKPLAALGSFAGQLAECRIQLNAARLLVVQAAKVLDREGFKGAKGDIAAAKVAAPRAALRCIDQAMQVHGGAGVCQDTILPSLWAAARTLRIADGPDEVHLATLAKMELRFTRSML</sequence>
<evidence type="ECO:0000259" key="10">
    <source>
        <dbReference type="Pfam" id="PF00441"/>
    </source>
</evidence>